<dbReference type="AlphaFoldDB" id="A0A0F9BD41"/>
<protein>
    <submittedName>
        <fullName evidence="1">Uncharacterized protein</fullName>
    </submittedName>
</protein>
<comment type="caution">
    <text evidence="1">The sequence shown here is derived from an EMBL/GenBank/DDBJ whole genome shotgun (WGS) entry which is preliminary data.</text>
</comment>
<feature type="non-terminal residue" evidence="1">
    <location>
        <position position="1"/>
    </location>
</feature>
<accession>A0A0F9BD41</accession>
<sequence>AWESKDWSVDLEGVDADPETRYLVRPYILERLPTVLFGPGECIAGGTVIQGPEGEATVASLAAAQQPFPVWALDGGIAVVAWAEVPYIKGTENLCKKVEHKTEKKWYL</sequence>
<proteinExistence type="predicted"/>
<evidence type="ECO:0000313" key="1">
    <source>
        <dbReference type="EMBL" id="KKL19819.1"/>
    </source>
</evidence>
<gene>
    <name evidence="1" type="ORF">LCGC14_2461690</name>
</gene>
<reference evidence="1" key="1">
    <citation type="journal article" date="2015" name="Nature">
        <title>Complex archaea that bridge the gap between prokaryotes and eukaryotes.</title>
        <authorList>
            <person name="Spang A."/>
            <person name="Saw J.H."/>
            <person name="Jorgensen S.L."/>
            <person name="Zaremba-Niedzwiedzka K."/>
            <person name="Martijn J."/>
            <person name="Lind A.E."/>
            <person name="van Eijk R."/>
            <person name="Schleper C."/>
            <person name="Guy L."/>
            <person name="Ettema T.J."/>
        </authorList>
    </citation>
    <scope>NUCLEOTIDE SEQUENCE</scope>
</reference>
<dbReference type="EMBL" id="LAZR01038342">
    <property type="protein sequence ID" value="KKL19819.1"/>
    <property type="molecule type" value="Genomic_DNA"/>
</dbReference>
<name>A0A0F9BD41_9ZZZZ</name>
<organism evidence="1">
    <name type="scientific">marine sediment metagenome</name>
    <dbReference type="NCBI Taxonomy" id="412755"/>
    <lineage>
        <taxon>unclassified sequences</taxon>
        <taxon>metagenomes</taxon>
        <taxon>ecological metagenomes</taxon>
    </lineage>
</organism>